<organism evidence="2 3">
    <name type="scientific">Phakopsora pachyrhizi</name>
    <name type="common">Asian soybean rust disease fungus</name>
    <dbReference type="NCBI Taxonomy" id="170000"/>
    <lineage>
        <taxon>Eukaryota</taxon>
        <taxon>Fungi</taxon>
        <taxon>Dikarya</taxon>
        <taxon>Basidiomycota</taxon>
        <taxon>Pucciniomycotina</taxon>
        <taxon>Pucciniomycetes</taxon>
        <taxon>Pucciniales</taxon>
        <taxon>Phakopsoraceae</taxon>
        <taxon>Phakopsora</taxon>
    </lineage>
</organism>
<accession>A0AAV0B1E5</accession>
<dbReference type="EMBL" id="CALTRL010002383">
    <property type="protein sequence ID" value="CAH7675608.1"/>
    <property type="molecule type" value="Genomic_DNA"/>
</dbReference>
<evidence type="ECO:0000256" key="1">
    <source>
        <dbReference type="SAM" id="MobiDB-lite"/>
    </source>
</evidence>
<dbReference type="AlphaFoldDB" id="A0AAV0B1E5"/>
<keyword evidence="3" id="KW-1185">Reference proteome</keyword>
<feature type="region of interest" description="Disordered" evidence="1">
    <location>
        <begin position="1"/>
        <end position="77"/>
    </location>
</feature>
<gene>
    <name evidence="2" type="ORF">PPACK8108_LOCUS10640</name>
</gene>
<feature type="compositionally biased region" description="Polar residues" evidence="1">
    <location>
        <begin position="1"/>
        <end position="14"/>
    </location>
</feature>
<proteinExistence type="predicted"/>
<name>A0AAV0B1E5_PHAPC</name>
<protein>
    <submittedName>
        <fullName evidence="2">Expressed protein</fullName>
    </submittedName>
</protein>
<sequence length="373" mass="40457">MPLKNYNTSNSSGFENHKRHGHSVGLSFEDSEKTVKSMDSGLVDPPNSFPAFTPPGRSWEEPGLLSSQNNSSHRHNRPFSVLSYSSMLSNPVSPSPTNKIPSLANHTMGLMNRASNLSGIPTTKRSSRWTVVVIPPLLLPHSPPPPHVSGFAHGYGASGRYDSGLLLPLQPTMTLQLASIAREFSLPSTGGLTLHLCMIPVTESSQPGPRVTDDSWAVLFGWAFEESNSSGPSGLLSSTGLPIAARLEFDIDLRKARWFDAWASTSQPAGAPRQVLRSRQSLQLSTSIPPLRHGNKTEQPLRSDSSSGTSGARSLKSSFIRKQSFVPSSTSPEIEANDKYRLSHASGIAVGPMDERYDQDKLSEDIGFWKGEL</sequence>
<feature type="region of interest" description="Disordered" evidence="1">
    <location>
        <begin position="286"/>
        <end position="316"/>
    </location>
</feature>
<feature type="compositionally biased region" description="Low complexity" evidence="1">
    <location>
        <begin position="302"/>
        <end position="316"/>
    </location>
</feature>
<reference evidence="2" key="1">
    <citation type="submission" date="2022-06" db="EMBL/GenBank/DDBJ databases">
        <authorList>
            <consortium name="SYNGENTA / RWTH Aachen University"/>
        </authorList>
    </citation>
    <scope>NUCLEOTIDE SEQUENCE</scope>
</reference>
<evidence type="ECO:0000313" key="2">
    <source>
        <dbReference type="EMBL" id="CAH7675608.1"/>
    </source>
</evidence>
<evidence type="ECO:0000313" key="3">
    <source>
        <dbReference type="Proteomes" id="UP001153365"/>
    </source>
</evidence>
<comment type="caution">
    <text evidence="2">The sequence shown here is derived from an EMBL/GenBank/DDBJ whole genome shotgun (WGS) entry which is preliminary data.</text>
</comment>
<dbReference type="Proteomes" id="UP001153365">
    <property type="component" value="Unassembled WGS sequence"/>
</dbReference>